<feature type="domain" description="Protein kinase" evidence="9">
    <location>
        <begin position="531"/>
        <end position="785"/>
    </location>
</feature>
<dbReference type="PROSITE" id="PS00107">
    <property type="entry name" value="PROTEIN_KINASE_ATP"/>
    <property type="match status" value="1"/>
</dbReference>
<dbReference type="InterPro" id="IPR011009">
    <property type="entry name" value="Kinase-like_dom_sf"/>
</dbReference>
<evidence type="ECO:0000256" key="6">
    <source>
        <dbReference type="ARBA" id="ARBA00022840"/>
    </source>
</evidence>
<dbReference type="SUPFAM" id="SSF56112">
    <property type="entry name" value="Protein kinase-like (PK-like)"/>
    <property type="match status" value="1"/>
</dbReference>
<dbReference type="OrthoDB" id="449424at2759"/>
<keyword evidence="4 7" id="KW-0547">Nucleotide-binding</keyword>
<evidence type="ECO:0000256" key="3">
    <source>
        <dbReference type="ARBA" id="ARBA00022679"/>
    </source>
</evidence>
<dbReference type="InterPro" id="IPR017441">
    <property type="entry name" value="Protein_kinase_ATP_BS"/>
</dbReference>
<dbReference type="OMA" id="TIYTANA"/>
<gene>
    <name evidence="10" type="primary">Contig4584.g4894</name>
    <name evidence="10" type="ORF">STYLEM_14878</name>
</gene>
<feature type="compositionally biased region" description="Polar residues" evidence="8">
    <location>
        <begin position="271"/>
        <end position="290"/>
    </location>
</feature>
<keyword evidence="6 7" id="KW-0067">ATP-binding</keyword>
<dbReference type="SMART" id="SM00220">
    <property type="entry name" value="S_TKc"/>
    <property type="match status" value="1"/>
</dbReference>
<keyword evidence="5 10" id="KW-0418">Kinase</keyword>
<dbReference type="InterPro" id="IPR000719">
    <property type="entry name" value="Prot_kinase_dom"/>
</dbReference>
<evidence type="ECO:0000256" key="1">
    <source>
        <dbReference type="ARBA" id="ARBA00011245"/>
    </source>
</evidence>
<evidence type="ECO:0000259" key="9">
    <source>
        <dbReference type="PROSITE" id="PS50011"/>
    </source>
</evidence>
<feature type="binding site" evidence="7">
    <location>
        <position position="560"/>
    </location>
    <ligand>
        <name>ATP</name>
        <dbReference type="ChEBI" id="CHEBI:30616"/>
    </ligand>
</feature>
<evidence type="ECO:0000313" key="11">
    <source>
        <dbReference type="Proteomes" id="UP000039865"/>
    </source>
</evidence>
<dbReference type="PANTHER" id="PTHR24346">
    <property type="entry name" value="MAP/MICROTUBULE AFFINITY-REGULATING KINASE"/>
    <property type="match status" value="1"/>
</dbReference>
<keyword evidence="2" id="KW-0723">Serine/threonine-protein kinase</keyword>
<evidence type="ECO:0000256" key="8">
    <source>
        <dbReference type="SAM" id="MobiDB-lite"/>
    </source>
</evidence>
<dbReference type="GO" id="GO:0005737">
    <property type="term" value="C:cytoplasm"/>
    <property type="evidence" value="ECO:0007669"/>
    <property type="project" value="TreeGrafter"/>
</dbReference>
<organism evidence="10 11">
    <name type="scientific">Stylonychia lemnae</name>
    <name type="common">Ciliate</name>
    <dbReference type="NCBI Taxonomy" id="5949"/>
    <lineage>
        <taxon>Eukaryota</taxon>
        <taxon>Sar</taxon>
        <taxon>Alveolata</taxon>
        <taxon>Ciliophora</taxon>
        <taxon>Intramacronucleata</taxon>
        <taxon>Spirotrichea</taxon>
        <taxon>Stichotrichia</taxon>
        <taxon>Sporadotrichida</taxon>
        <taxon>Oxytrichidae</taxon>
        <taxon>Stylonychinae</taxon>
        <taxon>Stylonychia</taxon>
    </lineage>
</organism>
<dbReference type="InParanoid" id="A0A078AUW0"/>
<reference evidence="10 11" key="1">
    <citation type="submission" date="2014-06" db="EMBL/GenBank/DDBJ databases">
        <authorList>
            <person name="Swart Estienne"/>
        </authorList>
    </citation>
    <scope>NUCLEOTIDE SEQUENCE [LARGE SCALE GENOMIC DNA]</scope>
    <source>
        <strain evidence="10 11">130c</strain>
    </source>
</reference>
<dbReference type="FunFam" id="1.10.510.10:FF:000571">
    <property type="entry name" value="Maternal embryonic leucine zipper kinase"/>
    <property type="match status" value="1"/>
</dbReference>
<dbReference type="AlphaFoldDB" id="A0A078AUW0"/>
<feature type="compositionally biased region" description="Low complexity" evidence="8">
    <location>
        <begin position="343"/>
        <end position="356"/>
    </location>
</feature>
<feature type="region of interest" description="Disordered" evidence="8">
    <location>
        <begin position="267"/>
        <end position="290"/>
    </location>
</feature>
<evidence type="ECO:0000256" key="7">
    <source>
        <dbReference type="PROSITE-ProRule" id="PRU10141"/>
    </source>
</evidence>
<name>A0A078AUW0_STYLE</name>
<keyword evidence="11" id="KW-1185">Reference proteome</keyword>
<dbReference type="Gene3D" id="1.10.510.10">
    <property type="entry name" value="Transferase(Phosphotransferase) domain 1"/>
    <property type="match status" value="1"/>
</dbReference>
<dbReference type="Proteomes" id="UP000039865">
    <property type="component" value="Unassembled WGS sequence"/>
</dbReference>
<dbReference type="EMBL" id="CCKQ01014056">
    <property type="protein sequence ID" value="CDW85791.1"/>
    <property type="molecule type" value="Genomic_DNA"/>
</dbReference>
<evidence type="ECO:0000313" key="10">
    <source>
        <dbReference type="EMBL" id="CDW85791.1"/>
    </source>
</evidence>
<evidence type="ECO:0000256" key="5">
    <source>
        <dbReference type="ARBA" id="ARBA00022777"/>
    </source>
</evidence>
<dbReference type="GO" id="GO:0004674">
    <property type="term" value="F:protein serine/threonine kinase activity"/>
    <property type="evidence" value="ECO:0007669"/>
    <property type="project" value="UniProtKB-KW"/>
</dbReference>
<evidence type="ECO:0000256" key="4">
    <source>
        <dbReference type="ARBA" id="ARBA00022741"/>
    </source>
</evidence>
<feature type="compositionally biased region" description="Polar residues" evidence="8">
    <location>
        <begin position="321"/>
        <end position="334"/>
    </location>
</feature>
<dbReference type="InterPro" id="IPR008271">
    <property type="entry name" value="Ser/Thr_kinase_AS"/>
</dbReference>
<dbReference type="PROSITE" id="PS00108">
    <property type="entry name" value="PROTEIN_KINASE_ST"/>
    <property type="match status" value="1"/>
</dbReference>
<dbReference type="GO" id="GO:0005524">
    <property type="term" value="F:ATP binding"/>
    <property type="evidence" value="ECO:0007669"/>
    <property type="project" value="UniProtKB-UniRule"/>
</dbReference>
<dbReference type="Pfam" id="PF00069">
    <property type="entry name" value="Pkinase"/>
    <property type="match status" value="1"/>
</dbReference>
<protein>
    <submittedName>
        <fullName evidence="10">Protein kinase domain containing protein</fullName>
    </submittedName>
</protein>
<comment type="subunit">
    <text evidence="1">Monomer.</text>
</comment>
<dbReference type="PROSITE" id="PS50011">
    <property type="entry name" value="PROTEIN_KINASE_DOM"/>
    <property type="match status" value="1"/>
</dbReference>
<dbReference type="PANTHER" id="PTHR24346:SF30">
    <property type="entry name" value="MATERNAL EMBRYONIC LEUCINE ZIPPER KINASE"/>
    <property type="match status" value="1"/>
</dbReference>
<dbReference type="FunFam" id="3.30.200.20:FF:000003">
    <property type="entry name" value="Non-specific serine/threonine protein kinase"/>
    <property type="match status" value="1"/>
</dbReference>
<sequence length="840" mass="94417">MAAVFHNRKATVESFGSGSGEQILIHAQPRASDDSKPFNGLLKQKRKLLQSAAHARKPQTQTIYTANAYGDVQKKNSFAQVNGQVVGKSVFKQGTQLNTFSNGISQGSNAMLNKNNNYPGQLNNQHQQFGGTMSLKEILSPNFNIVSHQKNQPTKALQELQSTQNIPSNQTQTNALVQFPPNNFGNVFKLNQRPTTSAFRGQSGRKKTFSMKREEANNAEKYLDDYLRRSNQNNLFTNDSTAQILSEPTLDQEQIRQGAKELFKLSKKHSNVNNESTERITSQNQSSRPQAHLNVNNFFSGAKNHQELAYEQELPDQYQGTQPISKQRATTAVSSVRAKRKASANSNSNLMNMNPNGQGGKQVVNHIQTLIRNRAFNGEIITDNTPAASGVGHELQKQCNNFFTTDLTTKPNGPAVRPQTGSYRQSFKGMVSSNAINAIYGRFSTGSDANSLPGTAANIQKIHTAAIGIDKQENSFTKKLKDNREAYKIQQQQNQFFQNTKGFQRSSSTAGQGITRLHEFATQGCSDINDYNLGKQIGHGAYAVVKESVHRPTNERVAIKIYDRYKLMDLQRKKSALREIKILSKLNHPNIVKLYESIDTSKQVYLVMEYAVGDSLHGYLKAQPNRRLPEEECKRIVRQLLYVLAYLHSKNVTHRDIKLENIIIDKRGNVKLIDFGFCCCTTADTRLKIFCGTPSYMCPEIVMKKEYLGPPTDIWATGILLFAMLCGQFPFKGLSDKDLYKKIARGLYDVPDHVSSGAKNIIQKMLNVDPNRRATAQQLIEDQWIKGSKTDIYHHQTSDMFLSTNESSQQIKENEGWKLFEKKLIQAKNPIDDKIMNKIQ</sequence>
<accession>A0A078AUW0</accession>
<dbReference type="GO" id="GO:0035556">
    <property type="term" value="P:intracellular signal transduction"/>
    <property type="evidence" value="ECO:0007669"/>
    <property type="project" value="TreeGrafter"/>
</dbReference>
<feature type="region of interest" description="Disordered" evidence="8">
    <location>
        <begin position="321"/>
        <end position="358"/>
    </location>
</feature>
<keyword evidence="3" id="KW-0808">Transferase</keyword>
<dbReference type="CDD" id="cd14003">
    <property type="entry name" value="STKc_AMPK-like"/>
    <property type="match status" value="1"/>
</dbReference>
<evidence type="ECO:0000256" key="2">
    <source>
        <dbReference type="ARBA" id="ARBA00022527"/>
    </source>
</evidence>
<proteinExistence type="predicted"/>